<dbReference type="Proteomes" id="UP000299102">
    <property type="component" value="Unassembled WGS sequence"/>
</dbReference>
<evidence type="ECO:0000256" key="1">
    <source>
        <dbReference type="SAM" id="MobiDB-lite"/>
    </source>
</evidence>
<protein>
    <submittedName>
        <fullName evidence="2">Uncharacterized protein</fullName>
    </submittedName>
</protein>
<name>A0A4C1Y8F2_EUMVA</name>
<gene>
    <name evidence="2" type="ORF">EVAR_10806_1</name>
</gene>
<organism evidence="2 3">
    <name type="scientific">Eumeta variegata</name>
    <name type="common">Bagworm moth</name>
    <name type="synonym">Eumeta japonica</name>
    <dbReference type="NCBI Taxonomy" id="151549"/>
    <lineage>
        <taxon>Eukaryota</taxon>
        <taxon>Metazoa</taxon>
        <taxon>Ecdysozoa</taxon>
        <taxon>Arthropoda</taxon>
        <taxon>Hexapoda</taxon>
        <taxon>Insecta</taxon>
        <taxon>Pterygota</taxon>
        <taxon>Neoptera</taxon>
        <taxon>Endopterygota</taxon>
        <taxon>Lepidoptera</taxon>
        <taxon>Glossata</taxon>
        <taxon>Ditrysia</taxon>
        <taxon>Tineoidea</taxon>
        <taxon>Psychidae</taxon>
        <taxon>Oiketicinae</taxon>
        <taxon>Eumeta</taxon>
    </lineage>
</organism>
<keyword evidence="3" id="KW-1185">Reference proteome</keyword>
<accession>A0A4C1Y8F2</accession>
<feature type="region of interest" description="Disordered" evidence="1">
    <location>
        <begin position="193"/>
        <end position="224"/>
    </location>
</feature>
<evidence type="ECO:0000313" key="3">
    <source>
        <dbReference type="Proteomes" id="UP000299102"/>
    </source>
</evidence>
<feature type="compositionally biased region" description="Polar residues" evidence="1">
    <location>
        <begin position="204"/>
        <end position="217"/>
    </location>
</feature>
<proteinExistence type="predicted"/>
<dbReference type="EMBL" id="BGZK01001114">
    <property type="protein sequence ID" value="GBP71593.1"/>
    <property type="molecule type" value="Genomic_DNA"/>
</dbReference>
<reference evidence="2 3" key="1">
    <citation type="journal article" date="2019" name="Commun. Biol.">
        <title>The bagworm genome reveals a unique fibroin gene that provides high tensile strength.</title>
        <authorList>
            <person name="Kono N."/>
            <person name="Nakamura H."/>
            <person name="Ohtoshi R."/>
            <person name="Tomita M."/>
            <person name="Numata K."/>
            <person name="Arakawa K."/>
        </authorList>
    </citation>
    <scope>NUCLEOTIDE SEQUENCE [LARGE SCALE GENOMIC DNA]</scope>
</reference>
<evidence type="ECO:0000313" key="2">
    <source>
        <dbReference type="EMBL" id="GBP71593.1"/>
    </source>
</evidence>
<sequence length="224" mass="24321">MEIDIGSKSKIGRYKRININCQVYGGSLLVSYKTSASPSAPCGFMVVDPGDEPAAAVQSFVVAAVIAQFSLSIGHCIEQQIEQLAHCFEQHTTARPLITLFSCISSHDCFSLTDLDIKPSVLAPYELTVVDVGSRQCSSNSSKKFKSRQRADRFTNSLSPPCVILGPSTQLEVFVYFSKCQKFQQKLRESAARTKAGGRLAPSSPRSLFSKYQTSASAPIRGAP</sequence>
<comment type="caution">
    <text evidence="2">The sequence shown here is derived from an EMBL/GenBank/DDBJ whole genome shotgun (WGS) entry which is preliminary data.</text>
</comment>
<dbReference type="AlphaFoldDB" id="A0A4C1Y8F2"/>